<dbReference type="Pfam" id="PF00903">
    <property type="entry name" value="Glyoxalase"/>
    <property type="match status" value="1"/>
</dbReference>
<feature type="domain" description="VOC" evidence="2">
    <location>
        <begin position="5"/>
        <end position="121"/>
    </location>
</feature>
<gene>
    <name evidence="3" type="ORF">JQN83_08780</name>
</gene>
<protein>
    <submittedName>
        <fullName evidence="3">VOC family protein</fullName>
    </submittedName>
</protein>
<dbReference type="InterPro" id="IPR004360">
    <property type="entry name" value="Glyas_Fos-R_dOase_dom"/>
</dbReference>
<evidence type="ECO:0000313" key="3">
    <source>
        <dbReference type="EMBL" id="MBO4160908.1"/>
    </source>
</evidence>
<dbReference type="PROSITE" id="PS51819">
    <property type="entry name" value="VOC"/>
    <property type="match status" value="1"/>
</dbReference>
<feature type="region of interest" description="Disordered" evidence="1">
    <location>
        <begin position="214"/>
        <end position="234"/>
    </location>
</feature>
<evidence type="ECO:0000256" key="1">
    <source>
        <dbReference type="SAM" id="MobiDB-lite"/>
    </source>
</evidence>
<dbReference type="Gene3D" id="3.10.180.10">
    <property type="entry name" value="2,3-Dihydroxybiphenyl 1,2-Dioxygenase, domain 1"/>
    <property type="match status" value="1"/>
</dbReference>
<evidence type="ECO:0000313" key="4">
    <source>
        <dbReference type="Proteomes" id="UP000671399"/>
    </source>
</evidence>
<dbReference type="InterPro" id="IPR037523">
    <property type="entry name" value="VOC_core"/>
</dbReference>
<reference evidence="3 4" key="1">
    <citation type="submission" date="2021-03" db="EMBL/GenBank/DDBJ databases">
        <authorList>
            <person name="Lee D.-H."/>
        </authorList>
    </citation>
    <scope>NUCLEOTIDE SEQUENCE [LARGE SCALE GENOMIC DNA]</scope>
    <source>
        <strain evidence="3 4">MMS20-R2-23</strain>
    </source>
</reference>
<organism evidence="3 4">
    <name type="scientific">Micromonospora antibiotica</name>
    <dbReference type="NCBI Taxonomy" id="2807623"/>
    <lineage>
        <taxon>Bacteria</taxon>
        <taxon>Bacillati</taxon>
        <taxon>Actinomycetota</taxon>
        <taxon>Actinomycetes</taxon>
        <taxon>Micromonosporales</taxon>
        <taxon>Micromonosporaceae</taxon>
        <taxon>Micromonospora</taxon>
    </lineage>
</organism>
<sequence>MQSGGVRSQVPVLYVADADAARRFYENFGYTEIRAGGDGGSHWSYLRCGELTLLLAAVTPRLVTVELPLLVYLYVDDLTVTAERLTAAGHPVEKSGYPEHAPGGECRVTDPDGNVVAFGQRQAVPQQERDPQAGGEVRFSLIREAAEAAGRRGGAPARCQIGGPRGESCAEPAEVKLADSWGDTAWGCMAHADETLLTARGAFLATEDGMGLGPFLRARQPQPDRQVSEPAPGA</sequence>
<proteinExistence type="predicted"/>
<comment type="caution">
    <text evidence="3">The sequence shown here is derived from an EMBL/GenBank/DDBJ whole genome shotgun (WGS) entry which is preliminary data.</text>
</comment>
<dbReference type="CDD" id="cd06587">
    <property type="entry name" value="VOC"/>
    <property type="match status" value="1"/>
</dbReference>
<dbReference type="Proteomes" id="UP000671399">
    <property type="component" value="Unassembled WGS sequence"/>
</dbReference>
<dbReference type="InterPro" id="IPR029068">
    <property type="entry name" value="Glyas_Bleomycin-R_OHBP_Dase"/>
</dbReference>
<keyword evidence="4" id="KW-1185">Reference proteome</keyword>
<name>A0ABS3V5P2_9ACTN</name>
<evidence type="ECO:0000259" key="2">
    <source>
        <dbReference type="PROSITE" id="PS51819"/>
    </source>
</evidence>
<dbReference type="EMBL" id="JAGFWR010000003">
    <property type="protein sequence ID" value="MBO4160908.1"/>
    <property type="molecule type" value="Genomic_DNA"/>
</dbReference>
<dbReference type="SUPFAM" id="SSF54593">
    <property type="entry name" value="Glyoxalase/Bleomycin resistance protein/Dihydroxybiphenyl dioxygenase"/>
    <property type="match status" value="1"/>
</dbReference>
<accession>A0ABS3V5P2</accession>